<feature type="compositionally biased region" description="Basic and acidic residues" evidence="2">
    <location>
        <begin position="23"/>
        <end position="45"/>
    </location>
</feature>
<reference evidence="5 7" key="1">
    <citation type="journal article" date="2016" name="Plant Dis.">
        <title>Improved production of propionic acid using genome shuffling.</title>
        <authorList>
            <person name="Luna-Flores C.H."/>
            <person name="Palfreyman R.W."/>
            <person name="Kromer J.O."/>
            <person name="Nielsen L.K."/>
            <person name="Marcellin E."/>
        </authorList>
    </citation>
    <scope>NUCLEOTIDE SEQUENCE [LARGE SCALE GENOMIC DNA]</scope>
    <source>
        <strain evidence="5 7">F3E8</strain>
    </source>
</reference>
<sequence>MSDEQSPFDKIAGKAKQAAGKVSGDKDLEAEGKVQETEGKLREAAEDAKATLGAVADRVKGSVDEQKD</sequence>
<feature type="domain" description="CsbD-like" evidence="3">
    <location>
        <begin position="8"/>
        <end position="49"/>
    </location>
</feature>
<evidence type="ECO:0000313" key="5">
    <source>
        <dbReference type="EMBL" id="AOZ47997.1"/>
    </source>
</evidence>
<keyword evidence="7" id="KW-1185">Reference proteome</keyword>
<evidence type="ECO:0000313" key="6">
    <source>
        <dbReference type="Proteomes" id="UP000075221"/>
    </source>
</evidence>
<dbReference type="Proteomes" id="UP000178666">
    <property type="component" value="Chromosome"/>
</dbReference>
<name>A0AAC8YHM1_9ACTN</name>
<evidence type="ECO:0000256" key="2">
    <source>
        <dbReference type="SAM" id="MobiDB-lite"/>
    </source>
</evidence>
<evidence type="ECO:0000313" key="7">
    <source>
        <dbReference type="Proteomes" id="UP000178666"/>
    </source>
</evidence>
<accession>A0AAC8YHM1</accession>
<evidence type="ECO:0000259" key="3">
    <source>
        <dbReference type="Pfam" id="PF05532"/>
    </source>
</evidence>
<dbReference type="InterPro" id="IPR008462">
    <property type="entry name" value="CsbD"/>
</dbReference>
<evidence type="ECO:0000313" key="4">
    <source>
        <dbReference type="EMBL" id="AMS06555.1"/>
    </source>
</evidence>
<evidence type="ECO:0000256" key="1">
    <source>
        <dbReference type="ARBA" id="ARBA00009129"/>
    </source>
</evidence>
<dbReference type="InterPro" id="IPR036629">
    <property type="entry name" value="YjbJ_sf"/>
</dbReference>
<dbReference type="EMBL" id="CP014352">
    <property type="protein sequence ID" value="AMS06555.1"/>
    <property type="molecule type" value="Genomic_DNA"/>
</dbReference>
<dbReference type="AlphaFoldDB" id="A0AAC8YHM1"/>
<dbReference type="Pfam" id="PF05532">
    <property type="entry name" value="CsbD"/>
    <property type="match status" value="1"/>
</dbReference>
<feature type="region of interest" description="Disordered" evidence="2">
    <location>
        <begin position="1"/>
        <end position="45"/>
    </location>
</feature>
<dbReference type="Proteomes" id="UP000075221">
    <property type="component" value="Chromosome"/>
</dbReference>
<comment type="similarity">
    <text evidence="1">Belongs to the UPF0337 (CsbD) family.</text>
</comment>
<protein>
    <submittedName>
        <fullName evidence="4">General stress protein CsbD</fullName>
    </submittedName>
</protein>
<dbReference type="RefSeq" id="WP_062820375.1">
    <property type="nucleotide sequence ID" value="NZ_CP014352.1"/>
</dbReference>
<dbReference type="EMBL" id="CP015970">
    <property type="protein sequence ID" value="AOZ47997.1"/>
    <property type="molecule type" value="Genomic_DNA"/>
</dbReference>
<reference evidence="4 6" key="2">
    <citation type="submission" date="2016-02" db="EMBL/GenBank/DDBJ databases">
        <title>Complete Genome Sequence of Propionibacterium acidipropionici ATCC 55737.</title>
        <authorList>
            <person name="Luna Flores C.H."/>
            <person name="Nielsen L.K."/>
            <person name="Marcellin E."/>
        </authorList>
    </citation>
    <scope>NUCLEOTIDE SEQUENCE [LARGE SCALE GENOMIC DNA]</scope>
    <source>
        <strain evidence="4 6">ATCC 55737</strain>
    </source>
</reference>
<dbReference type="SUPFAM" id="SSF69047">
    <property type="entry name" value="Hypothetical protein YjbJ"/>
    <property type="match status" value="1"/>
</dbReference>
<organism evidence="4 6">
    <name type="scientific">Acidipropionibacterium acidipropionici</name>
    <dbReference type="NCBI Taxonomy" id="1748"/>
    <lineage>
        <taxon>Bacteria</taxon>
        <taxon>Bacillati</taxon>
        <taxon>Actinomycetota</taxon>
        <taxon>Actinomycetes</taxon>
        <taxon>Propionibacteriales</taxon>
        <taxon>Propionibacteriaceae</taxon>
        <taxon>Acidipropionibacterium</taxon>
    </lineage>
</organism>
<gene>
    <name evidence="5" type="ORF">A8L58_16410</name>
    <name evidence="4" type="ORF">AXH35_14960</name>
</gene>
<dbReference type="Gene3D" id="1.10.1470.10">
    <property type="entry name" value="YjbJ"/>
    <property type="match status" value="1"/>
</dbReference>
<proteinExistence type="inferred from homology"/>